<protein>
    <recommendedName>
        <fullName evidence="6">Pseudouridine synthase</fullName>
        <ecNumber evidence="6">5.4.99.-</ecNumber>
    </recommendedName>
</protein>
<dbReference type="EMBL" id="PGUY01000022">
    <property type="protein sequence ID" value="PLT30429.1"/>
    <property type="molecule type" value="Genomic_DNA"/>
</dbReference>
<dbReference type="InterPro" id="IPR006225">
    <property type="entry name" value="PsdUridine_synth_RluC/D"/>
</dbReference>
<dbReference type="GO" id="GO:0009982">
    <property type="term" value="F:pseudouridine synthase activity"/>
    <property type="evidence" value="ECO:0007669"/>
    <property type="project" value="InterPro"/>
</dbReference>
<dbReference type="InterPro" id="IPR050188">
    <property type="entry name" value="RluA_PseudoU_synthase"/>
</dbReference>
<dbReference type="PROSITE" id="PS50889">
    <property type="entry name" value="S4"/>
    <property type="match status" value="1"/>
</dbReference>
<reference evidence="8 9" key="1">
    <citation type="submission" date="2017-11" db="EMBL/GenBank/DDBJ databases">
        <title>Comparitive Functional Genomics of Dry Heat Resistant strains isolated from the Viking Spacecraft.</title>
        <authorList>
            <person name="Seuylemezian A."/>
            <person name="Cooper K."/>
            <person name="Vaishampayan P."/>
        </authorList>
    </citation>
    <scope>NUCLEOTIDE SEQUENCE [LARGE SCALE GENOMIC DNA]</scope>
    <source>
        <strain evidence="8 9">V1-29</strain>
    </source>
</reference>
<dbReference type="SUPFAM" id="SSF55120">
    <property type="entry name" value="Pseudouridine synthase"/>
    <property type="match status" value="1"/>
</dbReference>
<keyword evidence="9" id="KW-1185">Reference proteome</keyword>
<dbReference type="Proteomes" id="UP000234748">
    <property type="component" value="Unassembled WGS sequence"/>
</dbReference>
<dbReference type="AlphaFoldDB" id="A0A2N5M7U7"/>
<dbReference type="RefSeq" id="WP_101641182.1">
    <property type="nucleotide sequence ID" value="NZ_PGUY01000022.1"/>
</dbReference>
<organism evidence="8 9">
    <name type="scientific">Peribacillus deserti</name>
    <dbReference type="NCBI Taxonomy" id="673318"/>
    <lineage>
        <taxon>Bacteria</taxon>
        <taxon>Bacillati</taxon>
        <taxon>Bacillota</taxon>
        <taxon>Bacilli</taxon>
        <taxon>Bacillales</taxon>
        <taxon>Bacillaceae</taxon>
        <taxon>Peribacillus</taxon>
    </lineage>
</organism>
<dbReference type="GO" id="GO:0000455">
    <property type="term" value="P:enzyme-directed rRNA pseudouridine synthesis"/>
    <property type="evidence" value="ECO:0007669"/>
    <property type="project" value="TreeGrafter"/>
</dbReference>
<evidence type="ECO:0000313" key="9">
    <source>
        <dbReference type="Proteomes" id="UP000234748"/>
    </source>
</evidence>
<dbReference type="InterPro" id="IPR006145">
    <property type="entry name" value="PsdUridine_synth_RsuA/RluA"/>
</dbReference>
<evidence type="ECO:0000256" key="5">
    <source>
        <dbReference type="PROSITE-ProRule" id="PRU00182"/>
    </source>
</evidence>
<evidence type="ECO:0000256" key="6">
    <source>
        <dbReference type="RuleBase" id="RU362028"/>
    </source>
</evidence>
<comment type="similarity">
    <text evidence="2 6">Belongs to the pseudouridine synthase RluA family.</text>
</comment>
<evidence type="ECO:0000259" key="7">
    <source>
        <dbReference type="Pfam" id="PF00849"/>
    </source>
</evidence>
<dbReference type="GO" id="GO:0140098">
    <property type="term" value="F:catalytic activity, acting on RNA"/>
    <property type="evidence" value="ECO:0007669"/>
    <property type="project" value="UniProtKB-ARBA"/>
</dbReference>
<sequence length="308" mass="35470">MPEERKTGAPFHLEWTAEERDLGRLLREFLAEQHISRASLTDIKYNGGRILVDGEEVTVRYILKPNDKIKVIFPKEQISTGLIKENLPLDIVYEDHYLMVISKPPLVNTIPSRDRPAGSIANAIAGYYDRNNISSTIHIVTRLDRDTSGLMLIAKHRHVHHLLSEQQKSGTVNRYYEAIVEGVIAEDRRIIDEPIGRKETSIIEREVREDGKPARTIVEVKEKLPTATHVYLKLMTGRTHQIRVHMSHIGYPLTGDDLYGGSRRHIKRQALHCRKLSFYHPFLRKELTFTKEMPPDMSKALDELSRMV</sequence>
<feature type="domain" description="Pseudouridine synthase RsuA/RluA-like" evidence="7">
    <location>
        <begin position="98"/>
        <end position="248"/>
    </location>
</feature>
<evidence type="ECO:0000313" key="8">
    <source>
        <dbReference type="EMBL" id="PLT30429.1"/>
    </source>
</evidence>
<dbReference type="GO" id="GO:0003723">
    <property type="term" value="F:RNA binding"/>
    <property type="evidence" value="ECO:0007669"/>
    <property type="project" value="UniProtKB-KW"/>
</dbReference>
<keyword evidence="3 6" id="KW-0413">Isomerase</keyword>
<keyword evidence="5" id="KW-0694">RNA-binding</keyword>
<accession>A0A2N5M7U7</accession>
<gene>
    <name evidence="8" type="ORF">CUU66_07790</name>
</gene>
<evidence type="ECO:0000256" key="3">
    <source>
        <dbReference type="ARBA" id="ARBA00023235"/>
    </source>
</evidence>
<evidence type="ECO:0000256" key="2">
    <source>
        <dbReference type="ARBA" id="ARBA00010876"/>
    </source>
</evidence>
<dbReference type="Gene3D" id="3.30.2350.10">
    <property type="entry name" value="Pseudouridine synthase"/>
    <property type="match status" value="1"/>
</dbReference>
<proteinExistence type="inferred from homology"/>
<comment type="function">
    <text evidence="6">Responsible for synthesis of pseudouridine from uracil.</text>
</comment>
<dbReference type="PANTHER" id="PTHR21600:SF35">
    <property type="entry name" value="PSEUDOURIDINE SYNTHASE"/>
    <property type="match status" value="1"/>
</dbReference>
<dbReference type="EC" id="5.4.99.-" evidence="6"/>
<dbReference type="CDD" id="cd02869">
    <property type="entry name" value="PseudoU_synth_RluA_like"/>
    <property type="match status" value="1"/>
</dbReference>
<dbReference type="InterPro" id="IPR020103">
    <property type="entry name" value="PsdUridine_synth_cat_dom_sf"/>
</dbReference>
<evidence type="ECO:0000256" key="1">
    <source>
        <dbReference type="ARBA" id="ARBA00000073"/>
    </source>
</evidence>
<dbReference type="PANTHER" id="PTHR21600">
    <property type="entry name" value="MITOCHONDRIAL RNA PSEUDOURIDINE SYNTHASE"/>
    <property type="match status" value="1"/>
</dbReference>
<feature type="active site" evidence="4">
    <location>
        <position position="144"/>
    </location>
</feature>
<name>A0A2N5M7U7_9BACI</name>
<dbReference type="NCBIfam" id="TIGR00005">
    <property type="entry name" value="rluA_subfam"/>
    <property type="match status" value="1"/>
</dbReference>
<dbReference type="FunFam" id="3.30.2350.10:FF:000005">
    <property type="entry name" value="Pseudouridine synthase"/>
    <property type="match status" value="1"/>
</dbReference>
<evidence type="ECO:0000256" key="4">
    <source>
        <dbReference type="PIRSR" id="PIRSR606225-1"/>
    </source>
</evidence>
<comment type="catalytic activity">
    <reaction evidence="1 6">
        <text>a uridine in RNA = a pseudouridine in RNA</text>
        <dbReference type="Rhea" id="RHEA:48348"/>
        <dbReference type="Rhea" id="RHEA-COMP:12068"/>
        <dbReference type="Rhea" id="RHEA-COMP:12069"/>
        <dbReference type="ChEBI" id="CHEBI:65314"/>
        <dbReference type="ChEBI" id="CHEBI:65315"/>
    </reaction>
</comment>
<comment type="caution">
    <text evidence="8">The sequence shown here is derived from an EMBL/GenBank/DDBJ whole genome shotgun (WGS) entry which is preliminary data.</text>
</comment>
<dbReference type="Pfam" id="PF00849">
    <property type="entry name" value="PseudoU_synth_2"/>
    <property type="match status" value="1"/>
</dbReference>
<dbReference type="OrthoDB" id="9807829at2"/>
<dbReference type="InterPro" id="IPR006224">
    <property type="entry name" value="PsdUridine_synth_RluA-like_CS"/>
</dbReference>
<dbReference type="PROSITE" id="PS01129">
    <property type="entry name" value="PSI_RLU"/>
    <property type="match status" value="1"/>
</dbReference>